<keyword evidence="10" id="KW-0325">Glycoprotein</keyword>
<sequence length="674" mass="76799">MVFWKFLFGLGVMVQVSGERQSHLVQCLHDIVLRQFTSELTCVVSYQIHDSPEIESKILKDLNELNQPLLVVCNYEYDDHIIKPESGDKYGSYVLIHQSEDVLQDIRSQFIRLKSNSAWNSRALFVVVIMESVGLPPQNQEKVETENAQVFAETWKHNVFEVIMLRSTRLSDENVRVDRGTPTVVVVLRSTRLSEENFRVDRGTPTVDVYTYFPYSSLGRCGQATDCVLLDTWVTTKDGVGHFLRNVSLFPPKIPEYLPGCPIKISTFEFEPVVMYPWHSDDGTEVVYKGGLEIKMLQMIQKATNMSVVFRQPPSDGKWGILLDNGSWTGVLRELIEGVSDMAFGAVYYRCHISGDVIECTTPYILDETVWYVPCAQPNPRWTSLSRVFKLSLWLGFILGYIIISVLIWIIVKISNVVATVGNKSLTYTKLAKCFLNLWAVILGVSATEDIPKNTVVRIVFLLWVAYSLAVNTVYQTFLTSYMVDPGLQHQISSVDELLDSRLDYGMVDTLESLLPDLKAKRYERRQICDDIEVCARRTAMKGDYAILHSKICTDYIAAVRYVDSNGDPLFCQLDEVFSRQYITTSVQKGSPMLARYNDVIQRVVEGGILDQWWRELRFQATLSAARNFTVPVGDYVPLSMEHLQSAFYILILGYIIPTVTFLVEILSHKISRQ</sequence>
<protein>
    <recommendedName>
        <fullName evidence="15">Ionotropic glutamate receptor L-glutamate and glycine-binding domain-containing protein</fullName>
    </recommendedName>
</protein>
<keyword evidence="12" id="KW-0407">Ion channel</keyword>
<comment type="subcellular location">
    <subcellularLocation>
        <location evidence="1">Cell membrane</location>
        <topology evidence="1">Multi-pass membrane protein</topology>
    </subcellularLocation>
</comment>
<dbReference type="InterPro" id="IPR052192">
    <property type="entry name" value="Insect_Ionotropic_Sensory_Rcpt"/>
</dbReference>
<dbReference type="AlphaFoldDB" id="A0A067RBR5"/>
<organism evidence="16 17">
    <name type="scientific">Zootermopsis nevadensis</name>
    <name type="common">Dampwood termite</name>
    <dbReference type="NCBI Taxonomy" id="136037"/>
    <lineage>
        <taxon>Eukaryota</taxon>
        <taxon>Metazoa</taxon>
        <taxon>Ecdysozoa</taxon>
        <taxon>Arthropoda</taxon>
        <taxon>Hexapoda</taxon>
        <taxon>Insecta</taxon>
        <taxon>Pterygota</taxon>
        <taxon>Neoptera</taxon>
        <taxon>Polyneoptera</taxon>
        <taxon>Dictyoptera</taxon>
        <taxon>Blattodea</taxon>
        <taxon>Blattoidea</taxon>
        <taxon>Termitoidae</taxon>
        <taxon>Termopsidae</taxon>
        <taxon>Zootermopsis</taxon>
    </lineage>
</organism>
<feature type="transmembrane region" description="Helical" evidence="13">
    <location>
        <begin position="456"/>
        <end position="475"/>
    </location>
</feature>
<dbReference type="PANTHER" id="PTHR42643:SF24">
    <property type="entry name" value="IONOTROPIC RECEPTOR 60A"/>
    <property type="match status" value="1"/>
</dbReference>
<evidence type="ECO:0000256" key="12">
    <source>
        <dbReference type="ARBA" id="ARBA00023303"/>
    </source>
</evidence>
<evidence type="ECO:0000256" key="4">
    <source>
        <dbReference type="ARBA" id="ARBA00022475"/>
    </source>
</evidence>
<dbReference type="OMA" id="YYRCHIS"/>
<dbReference type="Gene3D" id="1.10.287.70">
    <property type="match status" value="1"/>
</dbReference>
<feature type="signal peptide" evidence="14">
    <location>
        <begin position="1"/>
        <end position="18"/>
    </location>
</feature>
<evidence type="ECO:0000256" key="1">
    <source>
        <dbReference type="ARBA" id="ARBA00004651"/>
    </source>
</evidence>
<keyword evidence="17" id="KW-1185">Reference proteome</keyword>
<keyword evidence="6 13" id="KW-1133">Transmembrane helix</keyword>
<keyword evidence="5 13" id="KW-0812">Transmembrane</keyword>
<evidence type="ECO:0000256" key="10">
    <source>
        <dbReference type="ARBA" id="ARBA00023180"/>
    </source>
</evidence>
<evidence type="ECO:0000256" key="2">
    <source>
        <dbReference type="ARBA" id="ARBA00008685"/>
    </source>
</evidence>
<feature type="transmembrane region" description="Helical" evidence="13">
    <location>
        <begin position="647"/>
        <end position="667"/>
    </location>
</feature>
<keyword evidence="7" id="KW-0406">Ion transport</keyword>
<evidence type="ECO:0000256" key="5">
    <source>
        <dbReference type="ARBA" id="ARBA00022692"/>
    </source>
</evidence>
<accession>A0A067RBR5</accession>
<dbReference type="InParanoid" id="A0A067RBR5"/>
<evidence type="ECO:0000256" key="9">
    <source>
        <dbReference type="ARBA" id="ARBA00023170"/>
    </source>
</evidence>
<evidence type="ECO:0000259" key="15">
    <source>
        <dbReference type="SMART" id="SM00918"/>
    </source>
</evidence>
<dbReference type="FunCoup" id="A0A067RBR5">
    <property type="interactions" value="68"/>
</dbReference>
<feature type="domain" description="Ionotropic glutamate receptor L-glutamate and glycine-binding" evidence="15">
    <location>
        <begin position="277"/>
        <end position="337"/>
    </location>
</feature>
<proteinExistence type="inferred from homology"/>
<evidence type="ECO:0000313" key="16">
    <source>
        <dbReference type="EMBL" id="KDR16092.1"/>
    </source>
</evidence>
<keyword evidence="9" id="KW-0675">Receptor</keyword>
<dbReference type="eggNOG" id="KOG1052">
    <property type="taxonomic scope" value="Eukaryota"/>
</dbReference>
<keyword evidence="11" id="KW-1071">Ligand-gated ion channel</keyword>
<dbReference type="Pfam" id="PF00060">
    <property type="entry name" value="Lig_chan"/>
    <property type="match status" value="1"/>
</dbReference>
<dbReference type="PANTHER" id="PTHR42643">
    <property type="entry name" value="IONOTROPIC RECEPTOR 20A-RELATED"/>
    <property type="match status" value="1"/>
</dbReference>
<dbReference type="GO" id="GO:0015276">
    <property type="term" value="F:ligand-gated monoatomic ion channel activity"/>
    <property type="evidence" value="ECO:0007669"/>
    <property type="project" value="InterPro"/>
</dbReference>
<dbReference type="Gene3D" id="3.40.190.10">
    <property type="entry name" value="Periplasmic binding protein-like II"/>
    <property type="match status" value="1"/>
</dbReference>
<evidence type="ECO:0000256" key="11">
    <source>
        <dbReference type="ARBA" id="ARBA00023286"/>
    </source>
</evidence>
<dbReference type="InterPro" id="IPR001320">
    <property type="entry name" value="Iontro_rcpt_C"/>
</dbReference>
<evidence type="ECO:0000256" key="14">
    <source>
        <dbReference type="SAM" id="SignalP"/>
    </source>
</evidence>
<keyword evidence="4" id="KW-1003">Cell membrane</keyword>
<evidence type="ECO:0000256" key="6">
    <source>
        <dbReference type="ARBA" id="ARBA00022989"/>
    </source>
</evidence>
<evidence type="ECO:0000256" key="7">
    <source>
        <dbReference type="ARBA" id="ARBA00023065"/>
    </source>
</evidence>
<gene>
    <name evidence="16" type="ORF">L798_10362</name>
</gene>
<evidence type="ECO:0000313" key="17">
    <source>
        <dbReference type="Proteomes" id="UP000027135"/>
    </source>
</evidence>
<dbReference type="SMART" id="SM00918">
    <property type="entry name" value="Lig_chan-Glu_bd"/>
    <property type="match status" value="1"/>
</dbReference>
<dbReference type="EMBL" id="KK852806">
    <property type="protein sequence ID" value="KDR16092.1"/>
    <property type="molecule type" value="Genomic_DNA"/>
</dbReference>
<dbReference type="Proteomes" id="UP000027135">
    <property type="component" value="Unassembled WGS sequence"/>
</dbReference>
<evidence type="ECO:0000256" key="13">
    <source>
        <dbReference type="SAM" id="Phobius"/>
    </source>
</evidence>
<keyword evidence="3" id="KW-0813">Transport</keyword>
<keyword evidence="8 13" id="KW-0472">Membrane</keyword>
<dbReference type="GO" id="GO:0005886">
    <property type="term" value="C:plasma membrane"/>
    <property type="evidence" value="ECO:0007669"/>
    <property type="project" value="UniProtKB-SubCell"/>
</dbReference>
<dbReference type="GO" id="GO:0050906">
    <property type="term" value="P:detection of stimulus involved in sensory perception"/>
    <property type="evidence" value="ECO:0007669"/>
    <property type="project" value="UniProtKB-ARBA"/>
</dbReference>
<evidence type="ECO:0000256" key="3">
    <source>
        <dbReference type="ARBA" id="ARBA00022448"/>
    </source>
</evidence>
<evidence type="ECO:0000256" key="8">
    <source>
        <dbReference type="ARBA" id="ARBA00023136"/>
    </source>
</evidence>
<comment type="similarity">
    <text evidence="2">Belongs to the glutamate-gated ion channel (TC 1.A.10.1) family.</text>
</comment>
<name>A0A067RBR5_ZOONE</name>
<feature type="chain" id="PRO_5001644932" description="Ionotropic glutamate receptor L-glutamate and glycine-binding domain-containing protein" evidence="14">
    <location>
        <begin position="19"/>
        <end position="674"/>
    </location>
</feature>
<reference evidence="16 17" key="1">
    <citation type="journal article" date="2014" name="Nat. Commun.">
        <title>Molecular traces of alternative social organization in a termite genome.</title>
        <authorList>
            <person name="Terrapon N."/>
            <person name="Li C."/>
            <person name="Robertson H.M."/>
            <person name="Ji L."/>
            <person name="Meng X."/>
            <person name="Booth W."/>
            <person name="Chen Z."/>
            <person name="Childers C.P."/>
            <person name="Glastad K.M."/>
            <person name="Gokhale K."/>
            <person name="Gowin J."/>
            <person name="Gronenberg W."/>
            <person name="Hermansen R.A."/>
            <person name="Hu H."/>
            <person name="Hunt B.G."/>
            <person name="Huylmans A.K."/>
            <person name="Khalil S.M."/>
            <person name="Mitchell R.D."/>
            <person name="Munoz-Torres M.C."/>
            <person name="Mustard J.A."/>
            <person name="Pan H."/>
            <person name="Reese J.T."/>
            <person name="Scharf M.E."/>
            <person name="Sun F."/>
            <person name="Vogel H."/>
            <person name="Xiao J."/>
            <person name="Yang W."/>
            <person name="Yang Z."/>
            <person name="Yang Z."/>
            <person name="Zhou J."/>
            <person name="Zhu J."/>
            <person name="Brent C.S."/>
            <person name="Elsik C.G."/>
            <person name="Goodisman M.A."/>
            <person name="Liberles D.A."/>
            <person name="Roe R.M."/>
            <person name="Vargo E.L."/>
            <person name="Vilcinskas A."/>
            <person name="Wang J."/>
            <person name="Bornberg-Bauer E."/>
            <person name="Korb J."/>
            <person name="Zhang G."/>
            <person name="Liebig J."/>
        </authorList>
    </citation>
    <scope>NUCLEOTIDE SEQUENCE [LARGE SCALE GENOMIC DNA]</scope>
    <source>
        <tissue evidence="16">Whole organism</tissue>
    </source>
</reference>
<keyword evidence="14" id="KW-0732">Signal</keyword>
<dbReference type="SUPFAM" id="SSF53850">
    <property type="entry name" value="Periplasmic binding protein-like II"/>
    <property type="match status" value="1"/>
</dbReference>
<feature type="transmembrane region" description="Helical" evidence="13">
    <location>
        <begin position="391"/>
        <end position="412"/>
    </location>
</feature>
<dbReference type="InterPro" id="IPR019594">
    <property type="entry name" value="Glu/Gly-bd"/>
</dbReference>